<dbReference type="OrthoDB" id="9126735at2"/>
<dbReference type="InterPro" id="IPR021393">
    <property type="entry name" value="DUF3034"/>
</dbReference>
<dbReference type="Proteomes" id="UP000309848">
    <property type="component" value="Unassembled WGS sequence"/>
</dbReference>
<evidence type="ECO:0000313" key="2">
    <source>
        <dbReference type="EMBL" id="TGX45910.1"/>
    </source>
</evidence>
<evidence type="ECO:0000313" key="3">
    <source>
        <dbReference type="Proteomes" id="UP000309848"/>
    </source>
</evidence>
<proteinExistence type="predicted"/>
<protein>
    <submittedName>
        <fullName evidence="2">DUF3034 family protein</fullName>
    </submittedName>
</protein>
<keyword evidence="1" id="KW-0732">Signal</keyword>
<sequence>MARFSLAAILGTALPVLIAIPAAAQQVGEPGKLLLTNGVTTVEGAAGGGLAPWAVIAGNATRDGIGAQASATVAELPDYDFQSFAVAVGAWDRVELSYARQVFDTNKVGGALGLGDNFKFDQDIWGAKLKLAGDAVYGPRWMPAIAVGVQYKKSLDAPIVRAVGAAHAEGIDYYASATKLFLDWSLLTNVTVRATKANQLGLLGHGGTLGDSHKIQIEGSAAYQFSRRFVVGGEYRTKPSNLAIAREDDWWDAFAAYGINRHLTATIAYTDLGSIATFEKQRGVLFQLQGGF</sequence>
<feature type="chain" id="PRO_5020747101" evidence="1">
    <location>
        <begin position="25"/>
        <end position="292"/>
    </location>
</feature>
<evidence type="ECO:0000256" key="1">
    <source>
        <dbReference type="SAM" id="SignalP"/>
    </source>
</evidence>
<dbReference type="EMBL" id="SRXU01000001">
    <property type="protein sequence ID" value="TGX45910.1"/>
    <property type="molecule type" value="Genomic_DNA"/>
</dbReference>
<dbReference type="Pfam" id="PF11231">
    <property type="entry name" value="DUF3034"/>
    <property type="match status" value="1"/>
</dbReference>
<keyword evidence="3" id="KW-1185">Reference proteome</keyword>
<accession>A0A4S1WUM0</accession>
<dbReference type="AlphaFoldDB" id="A0A4S1WUM0"/>
<feature type="signal peptide" evidence="1">
    <location>
        <begin position="1"/>
        <end position="24"/>
    </location>
</feature>
<name>A0A4S1WUM0_9SPHN</name>
<gene>
    <name evidence="2" type="ORF">E5A74_01680</name>
</gene>
<dbReference type="RefSeq" id="WP_135982194.1">
    <property type="nucleotide sequence ID" value="NZ_JAASQM010000001.1"/>
</dbReference>
<reference evidence="2 3" key="1">
    <citation type="submission" date="2019-04" db="EMBL/GenBank/DDBJ databases">
        <title>Sphingomonas psychrotolerans sp. nov., isolated from soil in the Tianshan Mountains, Xinjiang, China.</title>
        <authorList>
            <person name="Luo Y."/>
            <person name="Sheng H."/>
        </authorList>
    </citation>
    <scope>NUCLEOTIDE SEQUENCE [LARGE SCALE GENOMIC DNA]</scope>
    <source>
        <strain evidence="2 3">KIS18-15</strain>
    </source>
</reference>
<organism evidence="2 3">
    <name type="scientific">Sphingomonas naasensis</name>
    <dbReference type="NCBI Taxonomy" id="1344951"/>
    <lineage>
        <taxon>Bacteria</taxon>
        <taxon>Pseudomonadati</taxon>
        <taxon>Pseudomonadota</taxon>
        <taxon>Alphaproteobacteria</taxon>
        <taxon>Sphingomonadales</taxon>
        <taxon>Sphingomonadaceae</taxon>
        <taxon>Sphingomonas</taxon>
    </lineage>
</organism>
<comment type="caution">
    <text evidence="2">The sequence shown here is derived from an EMBL/GenBank/DDBJ whole genome shotgun (WGS) entry which is preliminary data.</text>
</comment>